<sequence>MRNDGRSIQNQSLGGVGWNIGSEHDGGVVTNRPDASTRTAHMPNYGTANLSASSQVQVAGRVLLATQSTPSAVYCAMPGSTTTQVWSTPSPAPIVNGGSNDTIVPRSSTATTSGVPRPPSLRPANWGVAQAQDLRCTPAQGDVRYTMAPPAGGSAGPTQEQRFAYGRPVQFQPRPVQPRARGQDRANGGKDSPRDWLDVMKSNGGGRK</sequence>
<evidence type="ECO:0000313" key="2">
    <source>
        <dbReference type="Proteomes" id="UP000814033"/>
    </source>
</evidence>
<comment type="caution">
    <text evidence="1">The sequence shown here is derived from an EMBL/GenBank/DDBJ whole genome shotgun (WGS) entry which is preliminary data.</text>
</comment>
<reference evidence="1" key="1">
    <citation type="submission" date="2021-02" db="EMBL/GenBank/DDBJ databases">
        <authorList>
            <consortium name="DOE Joint Genome Institute"/>
            <person name="Ahrendt S."/>
            <person name="Looney B.P."/>
            <person name="Miyauchi S."/>
            <person name="Morin E."/>
            <person name="Drula E."/>
            <person name="Courty P.E."/>
            <person name="Chicoki N."/>
            <person name="Fauchery L."/>
            <person name="Kohler A."/>
            <person name="Kuo A."/>
            <person name="Labutti K."/>
            <person name="Pangilinan J."/>
            <person name="Lipzen A."/>
            <person name="Riley R."/>
            <person name="Andreopoulos W."/>
            <person name="He G."/>
            <person name="Johnson J."/>
            <person name="Barry K.W."/>
            <person name="Grigoriev I.V."/>
            <person name="Nagy L."/>
            <person name="Hibbett D."/>
            <person name="Henrissat B."/>
            <person name="Matheny P.B."/>
            <person name="Labbe J."/>
            <person name="Martin F."/>
        </authorList>
    </citation>
    <scope>NUCLEOTIDE SEQUENCE</scope>
    <source>
        <strain evidence="1">FP105234-sp</strain>
    </source>
</reference>
<evidence type="ECO:0000313" key="1">
    <source>
        <dbReference type="EMBL" id="KAI0040945.1"/>
    </source>
</evidence>
<keyword evidence="2" id="KW-1185">Reference proteome</keyword>
<protein>
    <submittedName>
        <fullName evidence="1">Uncharacterized protein</fullName>
    </submittedName>
</protein>
<accession>A0ACB8R9Y3</accession>
<dbReference type="Proteomes" id="UP000814033">
    <property type="component" value="Unassembled WGS sequence"/>
</dbReference>
<dbReference type="EMBL" id="MU276156">
    <property type="protein sequence ID" value="KAI0040945.1"/>
    <property type="molecule type" value="Genomic_DNA"/>
</dbReference>
<name>A0ACB8R9Y3_9AGAM</name>
<proteinExistence type="predicted"/>
<organism evidence="1 2">
    <name type="scientific">Auriscalpium vulgare</name>
    <dbReference type="NCBI Taxonomy" id="40419"/>
    <lineage>
        <taxon>Eukaryota</taxon>
        <taxon>Fungi</taxon>
        <taxon>Dikarya</taxon>
        <taxon>Basidiomycota</taxon>
        <taxon>Agaricomycotina</taxon>
        <taxon>Agaricomycetes</taxon>
        <taxon>Russulales</taxon>
        <taxon>Auriscalpiaceae</taxon>
        <taxon>Auriscalpium</taxon>
    </lineage>
</organism>
<reference evidence="1" key="2">
    <citation type="journal article" date="2022" name="New Phytol.">
        <title>Evolutionary transition to the ectomycorrhizal habit in the genomes of a hyperdiverse lineage of mushroom-forming fungi.</title>
        <authorList>
            <person name="Looney B."/>
            <person name="Miyauchi S."/>
            <person name="Morin E."/>
            <person name="Drula E."/>
            <person name="Courty P.E."/>
            <person name="Kohler A."/>
            <person name="Kuo A."/>
            <person name="LaButti K."/>
            <person name="Pangilinan J."/>
            <person name="Lipzen A."/>
            <person name="Riley R."/>
            <person name="Andreopoulos W."/>
            <person name="He G."/>
            <person name="Johnson J."/>
            <person name="Nolan M."/>
            <person name="Tritt A."/>
            <person name="Barry K.W."/>
            <person name="Grigoriev I.V."/>
            <person name="Nagy L.G."/>
            <person name="Hibbett D."/>
            <person name="Henrissat B."/>
            <person name="Matheny P.B."/>
            <person name="Labbe J."/>
            <person name="Martin F.M."/>
        </authorList>
    </citation>
    <scope>NUCLEOTIDE SEQUENCE</scope>
    <source>
        <strain evidence="1">FP105234-sp</strain>
    </source>
</reference>
<gene>
    <name evidence="1" type="ORF">FA95DRAFT_1565919</name>
</gene>